<dbReference type="GO" id="GO:0036220">
    <property type="term" value="F:ITP diphosphatase activity"/>
    <property type="evidence" value="ECO:0007669"/>
    <property type="project" value="UniProtKB-UniRule"/>
</dbReference>
<evidence type="ECO:0000256" key="9">
    <source>
        <dbReference type="ARBA" id="ARBA00052017"/>
    </source>
</evidence>
<evidence type="ECO:0000313" key="13">
    <source>
        <dbReference type="Proteomes" id="UP000266258"/>
    </source>
</evidence>
<keyword evidence="7 10" id="KW-0546">Nucleotide metabolism</keyword>
<dbReference type="Pfam" id="PF01725">
    <property type="entry name" value="Ham1p_like"/>
    <property type="match status" value="1"/>
</dbReference>
<comment type="catalytic activity">
    <reaction evidence="10">
        <text>ITP + H2O = IMP + diphosphate + H(+)</text>
        <dbReference type="Rhea" id="RHEA:29399"/>
        <dbReference type="ChEBI" id="CHEBI:15377"/>
        <dbReference type="ChEBI" id="CHEBI:15378"/>
        <dbReference type="ChEBI" id="CHEBI:33019"/>
        <dbReference type="ChEBI" id="CHEBI:58053"/>
        <dbReference type="ChEBI" id="CHEBI:61402"/>
        <dbReference type="EC" id="3.6.1.66"/>
    </reaction>
</comment>
<evidence type="ECO:0000256" key="10">
    <source>
        <dbReference type="HAMAP-Rule" id="MF_01405"/>
    </source>
</evidence>
<keyword evidence="6 10" id="KW-0460">Magnesium</keyword>
<evidence type="ECO:0000256" key="7">
    <source>
        <dbReference type="ARBA" id="ARBA00023080"/>
    </source>
</evidence>
<dbReference type="FunFam" id="3.90.950.10:FF:000001">
    <property type="entry name" value="dITP/XTP pyrophosphatase"/>
    <property type="match status" value="1"/>
</dbReference>
<name>A0A3A1Y3Q9_9GAMM</name>
<evidence type="ECO:0000256" key="11">
    <source>
        <dbReference type="RuleBase" id="RU003781"/>
    </source>
</evidence>
<dbReference type="GO" id="GO:0009146">
    <property type="term" value="P:purine nucleoside triphosphate catabolic process"/>
    <property type="evidence" value="ECO:0007669"/>
    <property type="project" value="UniProtKB-UniRule"/>
</dbReference>
<keyword evidence="4 10" id="KW-0547">Nucleotide-binding</keyword>
<dbReference type="HAMAP" id="MF_01405">
    <property type="entry name" value="Non_canon_purine_NTPase"/>
    <property type="match status" value="1"/>
</dbReference>
<comment type="caution">
    <text evidence="12">The sequence shown here is derived from an EMBL/GenBank/DDBJ whole genome shotgun (WGS) entry which is preliminary data.</text>
</comment>
<dbReference type="GO" id="GO:0005829">
    <property type="term" value="C:cytosol"/>
    <property type="evidence" value="ECO:0007669"/>
    <property type="project" value="TreeGrafter"/>
</dbReference>
<dbReference type="RefSeq" id="WP_119497346.1">
    <property type="nucleotide sequence ID" value="NZ_NRJH01000051.1"/>
</dbReference>
<dbReference type="GO" id="GO:0035870">
    <property type="term" value="F:dITP diphosphatase activity"/>
    <property type="evidence" value="ECO:0007669"/>
    <property type="project" value="UniProtKB-UniRule"/>
</dbReference>
<evidence type="ECO:0000256" key="6">
    <source>
        <dbReference type="ARBA" id="ARBA00022842"/>
    </source>
</evidence>
<organism evidence="12 13">
    <name type="scientific">Psittacicella melopsittaci</name>
    <dbReference type="NCBI Taxonomy" id="2028576"/>
    <lineage>
        <taxon>Bacteria</taxon>
        <taxon>Pseudomonadati</taxon>
        <taxon>Pseudomonadota</taxon>
        <taxon>Gammaproteobacteria</taxon>
        <taxon>Pasteurellales</taxon>
        <taxon>Psittacicellaceae</taxon>
        <taxon>Psittacicella</taxon>
    </lineage>
</organism>
<evidence type="ECO:0000256" key="1">
    <source>
        <dbReference type="ARBA" id="ARBA00008023"/>
    </source>
</evidence>
<dbReference type="SUPFAM" id="SSF52972">
    <property type="entry name" value="ITPase-like"/>
    <property type="match status" value="1"/>
</dbReference>
<comment type="function">
    <text evidence="10">Pyrophosphatase that catalyzes the hydrolysis of nucleoside triphosphates to their monophosphate derivatives, with a high preference for the non-canonical purine nucleotides XTP (xanthosine triphosphate), dITP (deoxyinosine triphosphate) and ITP. Seems to function as a house-cleaning enzyme that removes non-canonical purine nucleotides from the nucleotide pool, thus preventing their incorporation into DNA/RNA and avoiding chromosomal lesions.</text>
</comment>
<dbReference type="OrthoDB" id="9807456at2"/>
<dbReference type="Proteomes" id="UP000266258">
    <property type="component" value="Unassembled WGS sequence"/>
</dbReference>
<comment type="caution">
    <text evidence="10">Lacks conserved residue(s) required for the propagation of feature annotation.</text>
</comment>
<feature type="binding site" evidence="10">
    <location>
        <begin position="167"/>
        <end position="170"/>
    </location>
    <ligand>
        <name>substrate</name>
    </ligand>
</feature>
<dbReference type="CDD" id="cd00515">
    <property type="entry name" value="HAM1"/>
    <property type="match status" value="1"/>
</dbReference>
<feature type="binding site" evidence="10">
    <location>
        <position position="190"/>
    </location>
    <ligand>
        <name>substrate</name>
    </ligand>
</feature>
<dbReference type="InterPro" id="IPR029001">
    <property type="entry name" value="ITPase-like_fam"/>
</dbReference>
<feature type="binding site" evidence="10">
    <location>
        <position position="76"/>
    </location>
    <ligand>
        <name>substrate</name>
    </ligand>
</feature>
<dbReference type="NCBIfam" id="TIGR00042">
    <property type="entry name" value="RdgB/HAM1 family non-canonical purine NTP pyrophosphatase"/>
    <property type="match status" value="1"/>
</dbReference>
<keyword evidence="3 10" id="KW-0479">Metal-binding</keyword>
<dbReference type="InterPro" id="IPR020922">
    <property type="entry name" value="dITP/XTP_pyrophosphatase"/>
</dbReference>
<dbReference type="PANTHER" id="PTHR11067">
    <property type="entry name" value="INOSINE TRIPHOSPHATE PYROPHOSPHATASE/HAM1 PROTEIN"/>
    <property type="match status" value="1"/>
</dbReference>
<evidence type="ECO:0000256" key="2">
    <source>
        <dbReference type="ARBA" id="ARBA00011738"/>
    </source>
</evidence>
<feature type="binding site" evidence="10">
    <location>
        <position position="75"/>
    </location>
    <ligand>
        <name>Mg(2+)</name>
        <dbReference type="ChEBI" id="CHEBI:18420"/>
    </ligand>
</feature>
<dbReference type="GO" id="GO:0009117">
    <property type="term" value="P:nucleotide metabolic process"/>
    <property type="evidence" value="ECO:0007669"/>
    <property type="project" value="UniProtKB-KW"/>
</dbReference>
<dbReference type="GO" id="GO:0036222">
    <property type="term" value="F:XTP diphosphatase activity"/>
    <property type="evidence" value="ECO:0007669"/>
    <property type="project" value="UniProtKB-UniRule"/>
</dbReference>
<comment type="cofactor">
    <cofactor evidence="10">
        <name>Mg(2+)</name>
        <dbReference type="ChEBI" id="CHEBI:18420"/>
    </cofactor>
    <text evidence="10">Binds 1 Mg(2+) ion per subunit.</text>
</comment>
<dbReference type="EC" id="3.6.1.66" evidence="10"/>
<sequence>MKKTIVIATSNRGKLHEFDDLFAHANLGENLELKILADYPDFVSPVEDAPSFIGNALIKAYHAAKVTGLPALADDSGLCVDALNSAPGIYSSRYAQMHNFNHEHLDKEKQNYSCLLEQMEAIPEQQRQAHFYCCLVLVRFPDDPEPLVAVGKCHGEIMRAPLGEHGHGYDPVFYSYDLEKSFAQATLSEKNTVSHRTLAFNDLLTRGLKDFLA</sequence>
<proteinExistence type="inferred from homology"/>
<feature type="active site" description="Proton acceptor" evidence="10">
    <location>
        <position position="75"/>
    </location>
</feature>
<evidence type="ECO:0000256" key="3">
    <source>
        <dbReference type="ARBA" id="ARBA00022723"/>
    </source>
</evidence>
<dbReference type="Gene3D" id="3.90.950.10">
    <property type="match status" value="1"/>
</dbReference>
<comment type="similarity">
    <text evidence="1 10 11">Belongs to the HAM1 NTPase family.</text>
</comment>
<comment type="catalytic activity">
    <reaction evidence="9 10">
        <text>XTP + H2O = XMP + diphosphate + H(+)</text>
        <dbReference type="Rhea" id="RHEA:28610"/>
        <dbReference type="ChEBI" id="CHEBI:15377"/>
        <dbReference type="ChEBI" id="CHEBI:15378"/>
        <dbReference type="ChEBI" id="CHEBI:33019"/>
        <dbReference type="ChEBI" id="CHEBI:57464"/>
        <dbReference type="ChEBI" id="CHEBI:61314"/>
        <dbReference type="EC" id="3.6.1.66"/>
    </reaction>
</comment>
<dbReference type="InterPro" id="IPR002637">
    <property type="entry name" value="RdgB/HAM1"/>
</dbReference>
<dbReference type="GO" id="GO:0046872">
    <property type="term" value="F:metal ion binding"/>
    <property type="evidence" value="ECO:0007669"/>
    <property type="project" value="UniProtKB-KW"/>
</dbReference>
<comment type="catalytic activity">
    <reaction evidence="8 10">
        <text>dITP + H2O = dIMP + diphosphate + H(+)</text>
        <dbReference type="Rhea" id="RHEA:28342"/>
        <dbReference type="ChEBI" id="CHEBI:15377"/>
        <dbReference type="ChEBI" id="CHEBI:15378"/>
        <dbReference type="ChEBI" id="CHEBI:33019"/>
        <dbReference type="ChEBI" id="CHEBI:61194"/>
        <dbReference type="ChEBI" id="CHEBI:61382"/>
        <dbReference type="EC" id="3.6.1.66"/>
    </reaction>
</comment>
<feature type="binding site" evidence="10">
    <location>
        <begin position="9"/>
        <end position="14"/>
    </location>
    <ligand>
        <name>substrate</name>
    </ligand>
</feature>
<dbReference type="PANTHER" id="PTHR11067:SF9">
    <property type="entry name" value="INOSINE TRIPHOSPHATE PYROPHOSPHATASE"/>
    <property type="match status" value="1"/>
</dbReference>
<dbReference type="EMBL" id="NRJH01000051">
    <property type="protein sequence ID" value="RIY31886.1"/>
    <property type="molecule type" value="Genomic_DNA"/>
</dbReference>
<evidence type="ECO:0000256" key="8">
    <source>
        <dbReference type="ARBA" id="ARBA00051875"/>
    </source>
</evidence>
<accession>A0A3A1Y3Q9</accession>
<keyword evidence="5 10" id="KW-0378">Hydrolase</keyword>
<reference evidence="12 13" key="1">
    <citation type="submission" date="2017-08" db="EMBL/GenBank/DDBJ databases">
        <title>Reclassification of Bisgaard taxon 37 and 44.</title>
        <authorList>
            <person name="Christensen H."/>
        </authorList>
    </citation>
    <scope>NUCLEOTIDE SEQUENCE [LARGE SCALE GENOMIC DNA]</scope>
    <source>
        <strain evidence="12 13">B96_4</strain>
    </source>
</reference>
<gene>
    <name evidence="12" type="primary">rdgB</name>
    <name evidence="12" type="ORF">CJP74_05885</name>
</gene>
<keyword evidence="13" id="KW-1185">Reference proteome</keyword>
<dbReference type="GO" id="GO:0000166">
    <property type="term" value="F:nucleotide binding"/>
    <property type="evidence" value="ECO:0007669"/>
    <property type="project" value="UniProtKB-KW"/>
</dbReference>
<evidence type="ECO:0000313" key="12">
    <source>
        <dbReference type="EMBL" id="RIY31886.1"/>
    </source>
</evidence>
<evidence type="ECO:0000256" key="5">
    <source>
        <dbReference type="ARBA" id="ARBA00022801"/>
    </source>
</evidence>
<evidence type="ECO:0000256" key="4">
    <source>
        <dbReference type="ARBA" id="ARBA00022741"/>
    </source>
</evidence>
<feature type="binding site" evidence="10">
    <location>
        <begin position="195"/>
        <end position="196"/>
    </location>
    <ligand>
        <name>substrate</name>
    </ligand>
</feature>
<comment type="subunit">
    <text evidence="2 10">Homodimer.</text>
</comment>
<dbReference type="AlphaFoldDB" id="A0A3A1Y3Q9"/>
<dbReference type="GO" id="GO:0017111">
    <property type="term" value="F:ribonucleoside triphosphate phosphatase activity"/>
    <property type="evidence" value="ECO:0007669"/>
    <property type="project" value="InterPro"/>
</dbReference>
<protein>
    <recommendedName>
        <fullName evidence="10">dITP/XTP pyrophosphatase</fullName>
        <ecNumber evidence="10">3.6.1.66</ecNumber>
    </recommendedName>
    <alternativeName>
        <fullName evidence="10">Non-canonical purine NTP pyrophosphatase</fullName>
    </alternativeName>
    <alternativeName>
        <fullName evidence="10">Non-standard purine NTP pyrophosphatase</fullName>
    </alternativeName>
    <alternativeName>
        <fullName evidence="10">Nucleoside-triphosphate diphosphatase</fullName>
    </alternativeName>
    <alternativeName>
        <fullName evidence="10">Nucleoside-triphosphate pyrophosphatase</fullName>
        <shortName evidence="10">NTPase</shortName>
    </alternativeName>
</protein>